<gene>
    <name evidence="1" type="ORF">AW09_001277</name>
</gene>
<protein>
    <recommendedName>
        <fullName evidence="3">DUF4276 family protein</fullName>
    </recommendedName>
</protein>
<evidence type="ECO:0008006" key="3">
    <source>
        <dbReference type="Google" id="ProtNLM"/>
    </source>
</evidence>
<dbReference type="InterPro" id="IPR059210">
    <property type="entry name" value="MADS4-like"/>
</dbReference>
<dbReference type="EMBL" id="JDVG02000219">
    <property type="protein sequence ID" value="KFB73467.1"/>
    <property type="molecule type" value="Genomic_DNA"/>
</dbReference>
<sequence length="219" mass="24599">MSDHKRPCVILVADSNMAAAFRGYLTRDQWHRSLGCAPFDFNPDVGGDLLVDEGGNDPGVYLRAHELLRPYLNTHERVLVALDCEWDGSPGKQAIVDDVSGRLVSSGWQASAIKVIAIEPELENWLWQDNPLVADALRYRGESGLRTVLAQQGFWLADEAKPRRPKEAAEWVLRQTRRPRSSAIYEEIARRISIKGCTDVAFMELNAALQEWFPAEVPT</sequence>
<accession>A0A080LX94</accession>
<dbReference type="NCBIfam" id="NF047734">
    <property type="entry name" value="antiphage_MADS4"/>
    <property type="match status" value="1"/>
</dbReference>
<reference evidence="1 2" key="1">
    <citation type="submission" date="2014-02" db="EMBL/GenBank/DDBJ databases">
        <title>Expanding our view of genomic diversity in Candidatus Accumulibacter clades.</title>
        <authorList>
            <person name="Skennerton C.T."/>
            <person name="Barr J.J."/>
            <person name="Slater F.R."/>
            <person name="Bond P.L."/>
            <person name="Tyson G.W."/>
        </authorList>
    </citation>
    <scope>NUCLEOTIDE SEQUENCE [LARGE SCALE GENOMIC DNA]</scope>
    <source>
        <strain evidence="2">BA-91</strain>
    </source>
</reference>
<proteinExistence type="predicted"/>
<evidence type="ECO:0000313" key="2">
    <source>
        <dbReference type="Proteomes" id="UP000020077"/>
    </source>
</evidence>
<dbReference type="AlphaFoldDB" id="A0A080LX94"/>
<organism evidence="1 2">
    <name type="scientific">Candidatus Accumulibacter phosphatis</name>
    <dbReference type="NCBI Taxonomy" id="327160"/>
    <lineage>
        <taxon>Bacteria</taxon>
        <taxon>Pseudomonadati</taxon>
        <taxon>Pseudomonadota</taxon>
        <taxon>Betaproteobacteria</taxon>
        <taxon>Candidatus Accumulibacter</taxon>
    </lineage>
</organism>
<name>A0A080LX94_9PROT</name>
<dbReference type="Proteomes" id="UP000020077">
    <property type="component" value="Unassembled WGS sequence"/>
</dbReference>
<comment type="caution">
    <text evidence="1">The sequence shown here is derived from an EMBL/GenBank/DDBJ whole genome shotgun (WGS) entry which is preliminary data.</text>
</comment>
<evidence type="ECO:0000313" key="1">
    <source>
        <dbReference type="EMBL" id="KFB73467.1"/>
    </source>
</evidence>